<proteinExistence type="predicted"/>
<keyword evidence="1" id="KW-0812">Transmembrane</keyword>
<dbReference type="EMBL" id="CAVLGL010000088">
    <property type="protein sequence ID" value="CAK1592890.1"/>
    <property type="molecule type" value="Genomic_DNA"/>
</dbReference>
<dbReference type="AlphaFoldDB" id="A0AAV1LD41"/>
<organism evidence="2 3">
    <name type="scientific">Parnassius mnemosyne</name>
    <name type="common">clouded apollo</name>
    <dbReference type="NCBI Taxonomy" id="213953"/>
    <lineage>
        <taxon>Eukaryota</taxon>
        <taxon>Metazoa</taxon>
        <taxon>Ecdysozoa</taxon>
        <taxon>Arthropoda</taxon>
        <taxon>Hexapoda</taxon>
        <taxon>Insecta</taxon>
        <taxon>Pterygota</taxon>
        <taxon>Neoptera</taxon>
        <taxon>Endopterygota</taxon>
        <taxon>Lepidoptera</taxon>
        <taxon>Glossata</taxon>
        <taxon>Ditrysia</taxon>
        <taxon>Papilionoidea</taxon>
        <taxon>Papilionidae</taxon>
        <taxon>Parnassiinae</taxon>
        <taxon>Parnassini</taxon>
        <taxon>Parnassius</taxon>
        <taxon>Driopa</taxon>
    </lineage>
</organism>
<evidence type="ECO:0000313" key="2">
    <source>
        <dbReference type="EMBL" id="CAK1592890.1"/>
    </source>
</evidence>
<name>A0AAV1LD41_9NEOP</name>
<feature type="transmembrane region" description="Helical" evidence="1">
    <location>
        <begin position="27"/>
        <end position="45"/>
    </location>
</feature>
<evidence type="ECO:0000256" key="1">
    <source>
        <dbReference type="SAM" id="Phobius"/>
    </source>
</evidence>
<reference evidence="2 3" key="1">
    <citation type="submission" date="2023-11" db="EMBL/GenBank/DDBJ databases">
        <authorList>
            <person name="Hedman E."/>
            <person name="Englund M."/>
            <person name="Stromberg M."/>
            <person name="Nyberg Akerstrom W."/>
            <person name="Nylinder S."/>
            <person name="Jareborg N."/>
            <person name="Kallberg Y."/>
            <person name="Kronander E."/>
        </authorList>
    </citation>
    <scope>NUCLEOTIDE SEQUENCE [LARGE SCALE GENOMIC DNA]</scope>
</reference>
<protein>
    <submittedName>
        <fullName evidence="2">Uncharacterized protein</fullName>
    </submittedName>
</protein>
<keyword evidence="1" id="KW-0472">Membrane</keyword>
<evidence type="ECO:0000313" key="3">
    <source>
        <dbReference type="Proteomes" id="UP001314205"/>
    </source>
</evidence>
<comment type="caution">
    <text evidence="2">The sequence shown here is derived from an EMBL/GenBank/DDBJ whole genome shotgun (WGS) entry which is preliminary data.</text>
</comment>
<keyword evidence="3" id="KW-1185">Reference proteome</keyword>
<dbReference type="Proteomes" id="UP001314205">
    <property type="component" value="Unassembled WGS sequence"/>
</dbReference>
<accession>A0AAV1LD41</accession>
<keyword evidence="1" id="KW-1133">Transmembrane helix</keyword>
<gene>
    <name evidence="2" type="ORF">PARMNEM_LOCUS12761</name>
</gene>
<sequence length="108" mass="11906">MGNYQEKPVIVSQAQNTIENKVDNFQIWLYVIASFMGAIILYTIWMKFNKKFKNWLRHQVFMASVPMSGQNMGQMISASSASLQHAPAPAAAAAPFTGISVQPCASAH</sequence>